<dbReference type="Pfam" id="PF12796">
    <property type="entry name" value="Ank_2"/>
    <property type="match status" value="1"/>
</dbReference>
<name>F0W0K1_9STRA</name>
<evidence type="ECO:0000256" key="1">
    <source>
        <dbReference type="ARBA" id="ARBA00022737"/>
    </source>
</evidence>
<proteinExistence type="predicted"/>
<organism evidence="4">
    <name type="scientific">Albugo laibachii Nc14</name>
    <dbReference type="NCBI Taxonomy" id="890382"/>
    <lineage>
        <taxon>Eukaryota</taxon>
        <taxon>Sar</taxon>
        <taxon>Stramenopiles</taxon>
        <taxon>Oomycota</taxon>
        <taxon>Peronosporomycetes</taxon>
        <taxon>Albuginales</taxon>
        <taxon>Albuginaceae</taxon>
        <taxon>Albugo</taxon>
    </lineage>
</organism>
<feature type="repeat" description="ANK" evidence="3">
    <location>
        <begin position="180"/>
        <end position="212"/>
    </location>
</feature>
<dbReference type="SMART" id="SM00248">
    <property type="entry name" value="ANK"/>
    <property type="match status" value="4"/>
</dbReference>
<protein>
    <submittedName>
        <fullName evidence="4">Myosinlike protein putative</fullName>
    </submittedName>
</protein>
<dbReference type="SUPFAM" id="SSF48403">
    <property type="entry name" value="Ankyrin repeat"/>
    <property type="match status" value="1"/>
</dbReference>
<gene>
    <name evidence="4" type="primary">AlNc14C4G643</name>
    <name evidence="4" type="ORF">ALNC14_007160</name>
</gene>
<dbReference type="Gene3D" id="1.25.40.20">
    <property type="entry name" value="Ankyrin repeat-containing domain"/>
    <property type="match status" value="2"/>
</dbReference>
<dbReference type="HOGENOM" id="CLU_054309_0_0_1"/>
<dbReference type="PANTHER" id="PTHR24171">
    <property type="entry name" value="ANKYRIN REPEAT DOMAIN-CONTAINING PROTEIN 39-RELATED"/>
    <property type="match status" value="1"/>
</dbReference>
<dbReference type="Pfam" id="PF00023">
    <property type="entry name" value="Ank"/>
    <property type="match status" value="1"/>
</dbReference>
<evidence type="ECO:0000256" key="2">
    <source>
        <dbReference type="ARBA" id="ARBA00023043"/>
    </source>
</evidence>
<keyword evidence="1" id="KW-0677">Repeat</keyword>
<sequence length="333" mass="37123">MSNVVSFLANSDKHRLSVDQLATRIIVNYLNKRGYDVHEATGSDPAEKSRASTASTASSVSSVVASLREPKHGQTPLHIAVRKRDLPVMEALLKTEGIEHFINHQDNNGNTALHFAAAASKHEESHTMVRLFLEAGANVNVTNHKFLAPTAVHVLTLTKDDPRILCMLIDCGANPSANVDGNTLLHIAARRGFPEVAYKLVRSGASPSAKNQNGLMCVELASNFVRGAMFKGITSAQPFVTTSHRCRCMLCNKLLYGQKRRKFCILMHHLLGRIKKENSENCYHCGLLYCKKCLVEQDLTCPLPTHLYRSKEDNLSRKFLCYQCHRIIHKSRH</sequence>
<dbReference type="PROSITE" id="PS50297">
    <property type="entry name" value="ANK_REP_REGION"/>
    <property type="match status" value="3"/>
</dbReference>
<evidence type="ECO:0000313" key="4">
    <source>
        <dbReference type="EMBL" id="CCA14573.1"/>
    </source>
</evidence>
<dbReference type="AlphaFoldDB" id="F0W0K1"/>
<dbReference type="InterPro" id="IPR036770">
    <property type="entry name" value="Ankyrin_rpt-contain_sf"/>
</dbReference>
<accession>F0W0K1</accession>
<feature type="repeat" description="ANK" evidence="3">
    <location>
        <begin position="72"/>
        <end position="94"/>
    </location>
</feature>
<dbReference type="EMBL" id="FR824049">
    <property type="protein sequence ID" value="CCA14573.1"/>
    <property type="molecule type" value="Genomic_DNA"/>
</dbReference>
<dbReference type="PROSITE" id="PS50088">
    <property type="entry name" value="ANK_REPEAT"/>
    <property type="match status" value="3"/>
</dbReference>
<reference evidence="4" key="1">
    <citation type="journal article" date="2011" name="PLoS Biol.">
        <title>Gene gain and loss during evolution of obligate parasitism in the white rust pathogen of Arabidopsis thaliana.</title>
        <authorList>
            <person name="Kemen E."/>
            <person name="Gardiner A."/>
            <person name="Schultz-Larsen T."/>
            <person name="Kemen A.C."/>
            <person name="Balmuth A.L."/>
            <person name="Robert-Seilaniantz A."/>
            <person name="Bailey K."/>
            <person name="Holub E."/>
            <person name="Studholme D.J."/>
            <person name="Maclean D."/>
            <person name="Jones J.D."/>
        </authorList>
    </citation>
    <scope>NUCLEOTIDE SEQUENCE</scope>
</reference>
<keyword evidence="2 3" id="KW-0040">ANK repeat</keyword>
<dbReference type="PRINTS" id="PR01415">
    <property type="entry name" value="ANKYRIN"/>
</dbReference>
<dbReference type="InterPro" id="IPR002110">
    <property type="entry name" value="Ankyrin_rpt"/>
</dbReference>
<reference evidence="4" key="2">
    <citation type="submission" date="2011-02" db="EMBL/GenBank/DDBJ databases">
        <authorList>
            <person name="MacLean D."/>
        </authorList>
    </citation>
    <scope>NUCLEOTIDE SEQUENCE</scope>
</reference>
<feature type="repeat" description="ANK" evidence="3">
    <location>
        <begin position="108"/>
        <end position="144"/>
    </location>
</feature>
<evidence type="ECO:0000256" key="3">
    <source>
        <dbReference type="PROSITE-ProRule" id="PRU00023"/>
    </source>
</evidence>